<name>A0A1T4VA96_9GAMM</name>
<dbReference type="EMBL" id="FUXX01000016">
    <property type="protein sequence ID" value="SKA61920.1"/>
    <property type="molecule type" value="Genomic_DNA"/>
</dbReference>
<dbReference type="InterPro" id="IPR036291">
    <property type="entry name" value="NAD(P)-bd_dom_sf"/>
</dbReference>
<dbReference type="PANTHER" id="PTHR44196">
    <property type="entry name" value="DEHYDROGENASE/REDUCTASE SDR FAMILY MEMBER 7B"/>
    <property type="match status" value="1"/>
</dbReference>
<proteinExistence type="inferred from homology"/>
<dbReference type="InterPro" id="IPR020904">
    <property type="entry name" value="Sc_DH/Rdtase_CS"/>
</dbReference>
<evidence type="ECO:0000313" key="4">
    <source>
        <dbReference type="Proteomes" id="UP000242432"/>
    </source>
</evidence>
<dbReference type="GO" id="GO:0016491">
    <property type="term" value="F:oxidoreductase activity"/>
    <property type="evidence" value="ECO:0007669"/>
    <property type="project" value="UniProtKB-KW"/>
</dbReference>
<dbReference type="InterPro" id="IPR002347">
    <property type="entry name" value="SDR_fam"/>
</dbReference>
<dbReference type="Gene3D" id="3.40.50.720">
    <property type="entry name" value="NAD(P)-binding Rossmann-like Domain"/>
    <property type="match status" value="1"/>
</dbReference>
<protein>
    <submittedName>
        <fullName evidence="3">NAD(P)-dependent dehydrogenase, short-chain alcohol dehydrogenase family</fullName>
    </submittedName>
</protein>
<gene>
    <name evidence="3" type="ORF">SAMN02745213_01172</name>
</gene>
<comment type="similarity">
    <text evidence="1">Belongs to the short-chain dehydrogenases/reductases (SDR) family.</text>
</comment>
<organism evidence="3 4">
    <name type="scientific">Succinivibrio dextrinosolvens DSM 3072</name>
    <dbReference type="NCBI Taxonomy" id="1123324"/>
    <lineage>
        <taxon>Bacteria</taxon>
        <taxon>Pseudomonadati</taxon>
        <taxon>Pseudomonadota</taxon>
        <taxon>Gammaproteobacteria</taxon>
        <taxon>Aeromonadales</taxon>
        <taxon>Succinivibrionaceae</taxon>
        <taxon>Succinivibrio</taxon>
    </lineage>
</organism>
<dbReference type="SUPFAM" id="SSF51735">
    <property type="entry name" value="NAD(P)-binding Rossmann-fold domains"/>
    <property type="match status" value="1"/>
</dbReference>
<accession>A0A1T4VA96</accession>
<dbReference type="PROSITE" id="PS00061">
    <property type="entry name" value="ADH_SHORT"/>
    <property type="match status" value="1"/>
</dbReference>
<evidence type="ECO:0000256" key="2">
    <source>
        <dbReference type="ARBA" id="ARBA00023002"/>
    </source>
</evidence>
<dbReference type="Pfam" id="PF00106">
    <property type="entry name" value="adh_short"/>
    <property type="match status" value="1"/>
</dbReference>
<dbReference type="GO" id="GO:0016020">
    <property type="term" value="C:membrane"/>
    <property type="evidence" value="ECO:0007669"/>
    <property type="project" value="TreeGrafter"/>
</dbReference>
<keyword evidence="2" id="KW-0560">Oxidoreductase</keyword>
<dbReference type="AlphaFoldDB" id="A0A1T4VA96"/>
<evidence type="ECO:0000256" key="1">
    <source>
        <dbReference type="ARBA" id="ARBA00006484"/>
    </source>
</evidence>
<dbReference type="PANTHER" id="PTHR44196:SF1">
    <property type="entry name" value="DEHYDROGENASE_REDUCTASE SDR FAMILY MEMBER 7B"/>
    <property type="match status" value="1"/>
</dbReference>
<reference evidence="4" key="1">
    <citation type="submission" date="2017-02" db="EMBL/GenBank/DDBJ databases">
        <authorList>
            <person name="Varghese N."/>
            <person name="Submissions S."/>
        </authorList>
    </citation>
    <scope>NUCLEOTIDE SEQUENCE [LARGE SCALE GENOMIC DNA]</scope>
    <source>
        <strain evidence="4">DSM 3072</strain>
    </source>
</reference>
<dbReference type="RefSeq" id="WP_078928662.1">
    <property type="nucleotide sequence ID" value="NZ_FUXX01000016.1"/>
</dbReference>
<dbReference type="PRINTS" id="PR00081">
    <property type="entry name" value="GDHRDH"/>
</dbReference>
<evidence type="ECO:0000313" key="3">
    <source>
        <dbReference type="EMBL" id="SKA61920.1"/>
    </source>
</evidence>
<dbReference type="CDD" id="cd05233">
    <property type="entry name" value="SDR_c"/>
    <property type="match status" value="1"/>
</dbReference>
<keyword evidence="4" id="KW-1185">Reference proteome</keyword>
<dbReference type="Proteomes" id="UP000242432">
    <property type="component" value="Unassembled WGS sequence"/>
</dbReference>
<sequence length="241" mass="26719">MKTYVITGATSGIGESLIRSFEGESVHVYALGRSQEKLERLKQSLMGKVQIDTVLIELSNVPSIKDSISSILNDKIDGFIHCAGISMEVPLRKIKYDAFSNIMNVNFFSFVEILRLLVCNKDKTSQFRVVALSSIASFRGTFGTSMYSATKGALDSFVRSISQGLIKSNVEINTIQPVMVDTPMIQTIKEAHGFQYESFINSFQPQGILSVDDVVEQIRFMLYKKSTKVTGTAIYLNAGKI</sequence>